<dbReference type="Proteomes" id="UP001187192">
    <property type="component" value="Unassembled WGS sequence"/>
</dbReference>
<sequence length="80" mass="9291">MSLWVAESLAPKIAIPSRGRLSDLSSIDVSRKPFVVVTKKEMTIWSRRDLIVVGIPHRHWRTSPIQLTRRERARKTMELV</sequence>
<dbReference type="AlphaFoldDB" id="A0AA88A210"/>
<comment type="caution">
    <text evidence="1">The sequence shown here is derived from an EMBL/GenBank/DDBJ whole genome shotgun (WGS) entry which is preliminary data.</text>
</comment>
<name>A0AA88A210_FICCA</name>
<gene>
    <name evidence="1" type="ORF">TIFTF001_014038</name>
</gene>
<reference evidence="1" key="1">
    <citation type="submission" date="2023-07" db="EMBL/GenBank/DDBJ databases">
        <title>draft genome sequence of fig (Ficus carica).</title>
        <authorList>
            <person name="Takahashi T."/>
            <person name="Nishimura K."/>
        </authorList>
    </citation>
    <scope>NUCLEOTIDE SEQUENCE</scope>
</reference>
<keyword evidence="2" id="KW-1185">Reference proteome</keyword>
<proteinExistence type="predicted"/>
<accession>A0AA88A210</accession>
<evidence type="ECO:0000313" key="1">
    <source>
        <dbReference type="EMBL" id="GMN44837.1"/>
    </source>
</evidence>
<evidence type="ECO:0000313" key="2">
    <source>
        <dbReference type="Proteomes" id="UP001187192"/>
    </source>
</evidence>
<organism evidence="1 2">
    <name type="scientific">Ficus carica</name>
    <name type="common">Common fig</name>
    <dbReference type="NCBI Taxonomy" id="3494"/>
    <lineage>
        <taxon>Eukaryota</taxon>
        <taxon>Viridiplantae</taxon>
        <taxon>Streptophyta</taxon>
        <taxon>Embryophyta</taxon>
        <taxon>Tracheophyta</taxon>
        <taxon>Spermatophyta</taxon>
        <taxon>Magnoliopsida</taxon>
        <taxon>eudicotyledons</taxon>
        <taxon>Gunneridae</taxon>
        <taxon>Pentapetalae</taxon>
        <taxon>rosids</taxon>
        <taxon>fabids</taxon>
        <taxon>Rosales</taxon>
        <taxon>Moraceae</taxon>
        <taxon>Ficeae</taxon>
        <taxon>Ficus</taxon>
    </lineage>
</organism>
<protein>
    <submittedName>
        <fullName evidence="1">Uncharacterized protein</fullName>
    </submittedName>
</protein>
<dbReference type="EMBL" id="BTGU01000019">
    <property type="protein sequence ID" value="GMN44837.1"/>
    <property type="molecule type" value="Genomic_DNA"/>
</dbReference>